<feature type="transmembrane region" description="Helical" evidence="1">
    <location>
        <begin position="137"/>
        <end position="155"/>
    </location>
</feature>
<dbReference type="EMBL" id="JBHTMX010000390">
    <property type="protein sequence ID" value="MFD1333878.1"/>
    <property type="molecule type" value="Genomic_DNA"/>
</dbReference>
<feature type="transmembrane region" description="Helical" evidence="1">
    <location>
        <begin position="188"/>
        <end position="209"/>
    </location>
</feature>
<evidence type="ECO:0000313" key="2">
    <source>
        <dbReference type="EMBL" id="MFD1333878.1"/>
    </source>
</evidence>
<sequence length="295" mass="30640">MRADHGLVVERVLLVRAMDLLDLAEDVERLGDERGPAEALRANGEDDVALARYRDPRLALVSGAVAAVALIAISVFWSASGWSAGAGAAIMVAVMTSLFAQQDDPASAAAAFFKATVAGTALAAVYAFAVLPRIEGFEALALSLAPLLLGAAYAMTFPRFTLIGLAIALGALNLINLTNVAAYDFASFANSALAQLVGIGVAATLLGALRPVGASWPIARLVRGLHEDLAAAMAGRDVGRVAFEARMFDRIDGLMARLDLSDPNQLALEQGALAGVRVGLNALALRRVARALPEP</sequence>
<comment type="caution">
    <text evidence="2">The sequence shown here is derived from an EMBL/GenBank/DDBJ whole genome shotgun (WGS) entry which is preliminary data.</text>
</comment>
<keyword evidence="1" id="KW-0812">Transmembrane</keyword>
<protein>
    <submittedName>
        <fullName evidence="2">FUSC family protein</fullName>
    </submittedName>
</protein>
<dbReference type="InterPro" id="IPR006726">
    <property type="entry name" value="PHBA_efflux_AaeB/fusaric-R"/>
</dbReference>
<keyword evidence="3" id="KW-1185">Reference proteome</keyword>
<evidence type="ECO:0000313" key="3">
    <source>
        <dbReference type="Proteomes" id="UP001597171"/>
    </source>
</evidence>
<gene>
    <name evidence="2" type="ORF">ACFQ4O_17875</name>
</gene>
<dbReference type="Pfam" id="PF04632">
    <property type="entry name" value="FUSC"/>
    <property type="match status" value="1"/>
</dbReference>
<evidence type="ECO:0000256" key="1">
    <source>
        <dbReference type="SAM" id="Phobius"/>
    </source>
</evidence>
<name>A0ABW3ZC85_9HYPH</name>
<keyword evidence="1" id="KW-0472">Membrane</keyword>
<feature type="non-terminal residue" evidence="2">
    <location>
        <position position="295"/>
    </location>
</feature>
<reference evidence="3" key="1">
    <citation type="journal article" date="2019" name="Int. J. Syst. Evol. Microbiol.">
        <title>The Global Catalogue of Microorganisms (GCM) 10K type strain sequencing project: providing services to taxonomists for standard genome sequencing and annotation.</title>
        <authorList>
            <consortium name="The Broad Institute Genomics Platform"/>
            <consortium name="The Broad Institute Genome Sequencing Center for Infectious Disease"/>
            <person name="Wu L."/>
            <person name="Ma J."/>
        </authorList>
    </citation>
    <scope>NUCLEOTIDE SEQUENCE [LARGE SCALE GENOMIC DNA]</scope>
    <source>
        <strain evidence="3">CCUG 61696</strain>
    </source>
</reference>
<keyword evidence="1" id="KW-1133">Transmembrane helix</keyword>
<feature type="transmembrane region" description="Helical" evidence="1">
    <location>
        <begin position="162"/>
        <end position="182"/>
    </location>
</feature>
<feature type="transmembrane region" description="Helical" evidence="1">
    <location>
        <begin position="58"/>
        <end position="76"/>
    </location>
</feature>
<feature type="transmembrane region" description="Helical" evidence="1">
    <location>
        <begin position="112"/>
        <end position="131"/>
    </location>
</feature>
<dbReference type="Proteomes" id="UP001597171">
    <property type="component" value="Unassembled WGS sequence"/>
</dbReference>
<feature type="transmembrane region" description="Helical" evidence="1">
    <location>
        <begin position="82"/>
        <end position="100"/>
    </location>
</feature>
<proteinExistence type="predicted"/>
<organism evidence="2 3">
    <name type="scientific">Methylopila musalis</name>
    <dbReference type="NCBI Taxonomy" id="1134781"/>
    <lineage>
        <taxon>Bacteria</taxon>
        <taxon>Pseudomonadati</taxon>
        <taxon>Pseudomonadota</taxon>
        <taxon>Alphaproteobacteria</taxon>
        <taxon>Hyphomicrobiales</taxon>
        <taxon>Methylopilaceae</taxon>
        <taxon>Methylopila</taxon>
    </lineage>
</organism>
<accession>A0ABW3ZC85</accession>